<sequence>MPKEKYDLMTLVIIKLGNTVYNGEKEDEGYDLLRFLNAIMYPHKGDFRATVSEYIDFSENEELWKAAERMDGLGECIYNEIWEEARDDAIQSVIQDYMDDQLPMDRILAKLQKVFGLTEEMSQQYYQKYSSKA</sequence>
<proteinExistence type="predicted"/>
<organism evidence="1 2">
    <name type="scientific">Schaedlerella arabinosiphila</name>
    <dbReference type="NCBI Taxonomy" id="2044587"/>
    <lineage>
        <taxon>Bacteria</taxon>
        <taxon>Bacillati</taxon>
        <taxon>Bacillota</taxon>
        <taxon>Clostridia</taxon>
        <taxon>Lachnospirales</taxon>
        <taxon>Lachnospiraceae</taxon>
        <taxon>Schaedlerella</taxon>
    </lineage>
</organism>
<dbReference type="AlphaFoldDB" id="A0A9X5C9J7"/>
<protein>
    <submittedName>
        <fullName evidence="1">Uncharacterized protein</fullName>
    </submittedName>
</protein>
<dbReference type="OrthoDB" id="1663583at2"/>
<accession>A0A9X5C9J7</accession>
<comment type="caution">
    <text evidence="1">The sequence shown here is derived from an EMBL/GenBank/DDBJ whole genome shotgun (WGS) entry which is preliminary data.</text>
</comment>
<name>A0A9X5C9J7_9FIRM</name>
<dbReference type="Proteomes" id="UP000474104">
    <property type="component" value="Unassembled WGS sequence"/>
</dbReference>
<dbReference type="RefSeq" id="WP_004071856.1">
    <property type="nucleotide sequence ID" value="NZ_VIRB01000051.1"/>
</dbReference>
<evidence type="ECO:0000313" key="1">
    <source>
        <dbReference type="EMBL" id="NDO68637.1"/>
    </source>
</evidence>
<dbReference type="EMBL" id="VIRB01000051">
    <property type="protein sequence ID" value="NDO68637.1"/>
    <property type="molecule type" value="Genomic_DNA"/>
</dbReference>
<reference evidence="1 2" key="1">
    <citation type="submission" date="2019-07" db="EMBL/GenBank/DDBJ databases">
        <title>Draft genome sequences of 15 bacterial species constituting the stable defined intestinal microbiota of the GM15 gnotobiotic mouse model.</title>
        <authorList>
            <person name="Elie C."/>
            <person name="Mathieu A."/>
            <person name="Saliou A."/>
            <person name="Darnaud M."/>
            <person name="Leulier F."/>
            <person name="Tamellini A."/>
        </authorList>
    </citation>
    <scope>NUCLEOTIDE SEQUENCE [LARGE SCALE GENOMIC DNA]</scope>
    <source>
        <strain evidence="2">ASF 502</strain>
    </source>
</reference>
<evidence type="ECO:0000313" key="2">
    <source>
        <dbReference type="Proteomes" id="UP000474104"/>
    </source>
</evidence>
<gene>
    <name evidence="1" type="ORF">FMM80_08075</name>
</gene>